<proteinExistence type="predicted"/>
<evidence type="ECO:0000313" key="3">
    <source>
        <dbReference type="EMBL" id="CAF2068475.1"/>
    </source>
</evidence>
<dbReference type="EMBL" id="HG994365">
    <property type="protein sequence ID" value="CAF2068475.1"/>
    <property type="molecule type" value="Genomic_DNA"/>
</dbReference>
<keyword evidence="2" id="KW-0732">Signal</keyword>
<feature type="signal peptide" evidence="2">
    <location>
        <begin position="1"/>
        <end position="26"/>
    </location>
</feature>
<evidence type="ECO:0000256" key="2">
    <source>
        <dbReference type="SAM" id="SignalP"/>
    </source>
</evidence>
<reference evidence="3" key="1">
    <citation type="submission" date="2021-01" db="EMBL/GenBank/DDBJ databases">
        <authorList>
            <consortium name="Genoscope - CEA"/>
            <person name="William W."/>
        </authorList>
    </citation>
    <scope>NUCLEOTIDE SEQUENCE</scope>
</reference>
<dbReference type="Proteomes" id="UP001295469">
    <property type="component" value="Chromosome C01"/>
</dbReference>
<protein>
    <submittedName>
        <fullName evidence="3">(rape) hypothetical protein</fullName>
    </submittedName>
</protein>
<sequence length="164" mass="19258">MLRDCAIDRPSDVFLFILFQVLIVYARDERSVYENMEESSERVVRLEQHDEITMGDDLIIHSIPQDLALAVSAIYDLMMVDVEELLFNQIRDTFLSYTTPSYLGFVGLPDEECQRPRPALCKARRRRDPPPRVSRRSSQVSPPIYLRHRFLPQSRKDSSSRRQR</sequence>
<dbReference type="AlphaFoldDB" id="A0A816RA98"/>
<organism evidence="3">
    <name type="scientific">Brassica napus</name>
    <name type="common">Rape</name>
    <dbReference type="NCBI Taxonomy" id="3708"/>
    <lineage>
        <taxon>Eukaryota</taxon>
        <taxon>Viridiplantae</taxon>
        <taxon>Streptophyta</taxon>
        <taxon>Embryophyta</taxon>
        <taxon>Tracheophyta</taxon>
        <taxon>Spermatophyta</taxon>
        <taxon>Magnoliopsida</taxon>
        <taxon>eudicotyledons</taxon>
        <taxon>Gunneridae</taxon>
        <taxon>Pentapetalae</taxon>
        <taxon>rosids</taxon>
        <taxon>malvids</taxon>
        <taxon>Brassicales</taxon>
        <taxon>Brassicaceae</taxon>
        <taxon>Brassiceae</taxon>
        <taxon>Brassica</taxon>
    </lineage>
</organism>
<gene>
    <name evidence="3" type="ORF">DARMORV10_C01P07050.1</name>
</gene>
<evidence type="ECO:0000256" key="1">
    <source>
        <dbReference type="SAM" id="MobiDB-lite"/>
    </source>
</evidence>
<accession>A0A816RA98</accession>
<feature type="chain" id="PRO_5032401840" evidence="2">
    <location>
        <begin position="27"/>
        <end position="164"/>
    </location>
</feature>
<feature type="compositionally biased region" description="Basic and acidic residues" evidence="1">
    <location>
        <begin position="154"/>
        <end position="164"/>
    </location>
</feature>
<name>A0A816RA98_BRANA</name>
<feature type="region of interest" description="Disordered" evidence="1">
    <location>
        <begin position="119"/>
        <end position="164"/>
    </location>
</feature>